<sequence>MKRTLLGVAVVAGAVQFAAVAPAQAAPKVDPVKVLASELARGKGVNVQATAKVTYAAGQYISSSLDGTVEFDQRGARAADTSQNLRYSKDLLARMMKVSPQETEALQESPVRVLSSGTTSYVSGAVVGDALPEGTSWVRYGGTDVPSGSLLLDVFEPATLKALMDHRSSWSGGVVKGTIRPGGLAKASDSFVARFGKQWKKNSGKISYALHLSPGGLVERVSVKGVLPYDKGSVTVESETRYTEWGRDTTVLLPLQGDVIDRSQVEDEVPDQAPALWS</sequence>
<protein>
    <recommendedName>
        <fullName evidence="4">Lipoprotein</fullName>
    </recommendedName>
</protein>
<gene>
    <name evidence="2" type="ORF">MF672_003045</name>
</gene>
<dbReference type="Proteomes" id="UP001317259">
    <property type="component" value="Unassembled WGS sequence"/>
</dbReference>
<reference evidence="2 3" key="1">
    <citation type="submission" date="2022-04" db="EMBL/GenBank/DDBJ databases">
        <title>Genome draft of Actinomadura sp. ATCC 31491.</title>
        <authorList>
            <person name="Shi X."/>
            <person name="Du Y."/>
        </authorList>
    </citation>
    <scope>NUCLEOTIDE SEQUENCE [LARGE SCALE GENOMIC DNA]</scope>
    <source>
        <strain evidence="2 3">ATCC 31491</strain>
    </source>
</reference>
<evidence type="ECO:0008006" key="4">
    <source>
        <dbReference type="Google" id="ProtNLM"/>
    </source>
</evidence>
<organism evidence="2 3">
    <name type="scientific">Actinomadura luzonensis</name>
    <dbReference type="NCBI Taxonomy" id="2805427"/>
    <lineage>
        <taxon>Bacteria</taxon>
        <taxon>Bacillati</taxon>
        <taxon>Actinomycetota</taxon>
        <taxon>Actinomycetes</taxon>
        <taxon>Streptosporangiales</taxon>
        <taxon>Thermomonosporaceae</taxon>
        <taxon>Actinomadura</taxon>
    </lineage>
</organism>
<accession>A0ABT0FKE1</accession>
<evidence type="ECO:0000313" key="2">
    <source>
        <dbReference type="EMBL" id="MCK2212777.1"/>
    </source>
</evidence>
<feature type="chain" id="PRO_5045208020" description="Lipoprotein" evidence="1">
    <location>
        <begin position="26"/>
        <end position="278"/>
    </location>
</feature>
<comment type="caution">
    <text evidence="2">The sequence shown here is derived from an EMBL/GenBank/DDBJ whole genome shotgun (WGS) entry which is preliminary data.</text>
</comment>
<keyword evidence="3" id="KW-1185">Reference proteome</keyword>
<proteinExistence type="predicted"/>
<evidence type="ECO:0000313" key="3">
    <source>
        <dbReference type="Proteomes" id="UP001317259"/>
    </source>
</evidence>
<keyword evidence="1" id="KW-0732">Signal</keyword>
<dbReference type="EMBL" id="JAKRKC020000001">
    <property type="protein sequence ID" value="MCK2212777.1"/>
    <property type="molecule type" value="Genomic_DNA"/>
</dbReference>
<feature type="signal peptide" evidence="1">
    <location>
        <begin position="1"/>
        <end position="25"/>
    </location>
</feature>
<name>A0ABT0FKE1_9ACTN</name>
<dbReference type="RefSeq" id="WP_242373458.1">
    <property type="nucleotide sequence ID" value="NZ_JAKRKC020000001.1"/>
</dbReference>
<evidence type="ECO:0000256" key="1">
    <source>
        <dbReference type="SAM" id="SignalP"/>
    </source>
</evidence>